<gene>
    <name evidence="1" type="ORF">HMPREF1173_00282</name>
</gene>
<dbReference type="HOGENOM" id="CLU_2586812_0_0_10"/>
<dbReference type="EMBL" id="AZJH01000005">
    <property type="protein sequence ID" value="ETD29598.1"/>
    <property type="molecule type" value="Genomic_DNA"/>
</dbReference>
<dbReference type="AlphaFoldDB" id="V8CQE1"/>
<protein>
    <submittedName>
        <fullName evidence="1">Uncharacterized protein</fullName>
    </submittedName>
</protein>
<name>V8CQE1_9BACT</name>
<proteinExistence type="predicted"/>
<sequence>MHGTCVRRPFFIAVPMEVVYPMDDNQHVNIFLLQCVCITICVPAYCEHACFAMQNSGFCRVKGWFLRYKTVGFVVQTVFS</sequence>
<accession>V8CQE1</accession>
<evidence type="ECO:0000313" key="1">
    <source>
        <dbReference type="EMBL" id="ETD29598.1"/>
    </source>
</evidence>
<organism evidence="1 2">
    <name type="scientific">Prevotella nigrescens CC14M</name>
    <dbReference type="NCBI Taxonomy" id="1073366"/>
    <lineage>
        <taxon>Bacteria</taxon>
        <taxon>Pseudomonadati</taxon>
        <taxon>Bacteroidota</taxon>
        <taxon>Bacteroidia</taxon>
        <taxon>Bacteroidales</taxon>
        <taxon>Prevotellaceae</taxon>
        <taxon>Prevotella</taxon>
    </lineage>
</organism>
<reference evidence="1 2" key="1">
    <citation type="submission" date="2013-10" db="EMBL/GenBank/DDBJ databases">
        <title>The Genome Sequence of Prevotella nigrescens CC14M.</title>
        <authorList>
            <consortium name="The Broad Institute Genomics Platform"/>
            <person name="Earl A."/>
            <person name="Allen-Vercoe E."/>
            <person name="Daigneault M."/>
            <person name="Young S.K."/>
            <person name="Zeng Q."/>
            <person name="Gargeya S."/>
            <person name="Fitzgerald M."/>
            <person name="Abouelleil A."/>
            <person name="Alvarado L."/>
            <person name="Chapman S.B."/>
            <person name="Gainer-Dewar J."/>
            <person name="Goldberg J."/>
            <person name="Griggs A."/>
            <person name="Gujja S."/>
            <person name="Hansen M."/>
            <person name="Howarth C."/>
            <person name="Imamovic A."/>
            <person name="Ireland A."/>
            <person name="Larimer J."/>
            <person name="McCowan C."/>
            <person name="Murphy C."/>
            <person name="Pearson M."/>
            <person name="Poon T.W."/>
            <person name="Priest M."/>
            <person name="Roberts A."/>
            <person name="Saif S."/>
            <person name="Shea T."/>
            <person name="Sykes S."/>
            <person name="Wortman J."/>
            <person name="Nusbaum C."/>
            <person name="Birren B."/>
        </authorList>
    </citation>
    <scope>NUCLEOTIDE SEQUENCE [LARGE SCALE GENOMIC DNA]</scope>
    <source>
        <strain evidence="1 2">CC14M</strain>
    </source>
</reference>
<dbReference type="Proteomes" id="UP000018727">
    <property type="component" value="Unassembled WGS sequence"/>
</dbReference>
<comment type="caution">
    <text evidence="1">The sequence shown here is derived from an EMBL/GenBank/DDBJ whole genome shotgun (WGS) entry which is preliminary data.</text>
</comment>
<keyword evidence="2" id="KW-1185">Reference proteome</keyword>
<evidence type="ECO:0000313" key="2">
    <source>
        <dbReference type="Proteomes" id="UP000018727"/>
    </source>
</evidence>